<gene>
    <name evidence="2" type="ORF">GCM10008967_37770</name>
</gene>
<evidence type="ECO:0000313" key="2">
    <source>
        <dbReference type="EMBL" id="GAA0343760.1"/>
    </source>
</evidence>
<keyword evidence="1" id="KW-0812">Transmembrane</keyword>
<organism evidence="2 3">
    <name type="scientific">Bacillus carboniphilus</name>
    <dbReference type="NCBI Taxonomy" id="86663"/>
    <lineage>
        <taxon>Bacteria</taxon>
        <taxon>Bacillati</taxon>
        <taxon>Bacillota</taxon>
        <taxon>Bacilli</taxon>
        <taxon>Bacillales</taxon>
        <taxon>Bacillaceae</taxon>
        <taxon>Bacillus</taxon>
    </lineage>
</organism>
<comment type="caution">
    <text evidence="2">The sequence shown here is derived from an EMBL/GenBank/DDBJ whole genome shotgun (WGS) entry which is preliminary data.</text>
</comment>
<feature type="transmembrane region" description="Helical" evidence="1">
    <location>
        <begin position="64"/>
        <end position="85"/>
    </location>
</feature>
<feature type="transmembrane region" description="Helical" evidence="1">
    <location>
        <begin position="12"/>
        <end position="29"/>
    </location>
</feature>
<feature type="transmembrane region" description="Helical" evidence="1">
    <location>
        <begin position="35"/>
        <end position="52"/>
    </location>
</feature>
<keyword evidence="1" id="KW-0472">Membrane</keyword>
<keyword evidence="1" id="KW-1133">Transmembrane helix</keyword>
<protein>
    <submittedName>
        <fullName evidence="2">Uncharacterized protein</fullName>
    </submittedName>
</protein>
<sequence length="86" mass="9449">MKPKLTKHMNIWSFVFSFICLIVFLSGLFPLDWVLYMAILNLFLGVIGLAGIQGWSGMLRSITTIILTIGLTAVITSVLTVGGLFN</sequence>
<keyword evidence="3" id="KW-1185">Reference proteome</keyword>
<dbReference type="Proteomes" id="UP001500782">
    <property type="component" value="Unassembled WGS sequence"/>
</dbReference>
<evidence type="ECO:0000313" key="3">
    <source>
        <dbReference type="Proteomes" id="UP001500782"/>
    </source>
</evidence>
<reference evidence="2 3" key="1">
    <citation type="journal article" date="2019" name="Int. J. Syst. Evol. Microbiol.">
        <title>The Global Catalogue of Microorganisms (GCM) 10K type strain sequencing project: providing services to taxonomists for standard genome sequencing and annotation.</title>
        <authorList>
            <consortium name="The Broad Institute Genomics Platform"/>
            <consortium name="The Broad Institute Genome Sequencing Center for Infectious Disease"/>
            <person name="Wu L."/>
            <person name="Ma J."/>
        </authorList>
    </citation>
    <scope>NUCLEOTIDE SEQUENCE [LARGE SCALE GENOMIC DNA]</scope>
    <source>
        <strain evidence="2 3">JCM 9731</strain>
    </source>
</reference>
<accession>A0ABN0WPX5</accession>
<name>A0ABN0WPX5_9BACI</name>
<dbReference type="RefSeq" id="WP_343802681.1">
    <property type="nucleotide sequence ID" value="NZ_BAAADJ010000062.1"/>
</dbReference>
<proteinExistence type="predicted"/>
<evidence type="ECO:0000256" key="1">
    <source>
        <dbReference type="SAM" id="Phobius"/>
    </source>
</evidence>
<dbReference type="EMBL" id="BAAADJ010000062">
    <property type="protein sequence ID" value="GAA0343760.1"/>
    <property type="molecule type" value="Genomic_DNA"/>
</dbReference>